<protein>
    <submittedName>
        <fullName evidence="1">Uncharacterized protein</fullName>
    </submittedName>
</protein>
<dbReference type="EMBL" id="VSRR010061799">
    <property type="protein sequence ID" value="MPC83183.1"/>
    <property type="molecule type" value="Genomic_DNA"/>
</dbReference>
<keyword evidence="2" id="KW-1185">Reference proteome</keyword>
<evidence type="ECO:0000313" key="1">
    <source>
        <dbReference type="EMBL" id="MPC83183.1"/>
    </source>
</evidence>
<organism evidence="1 2">
    <name type="scientific">Portunus trituberculatus</name>
    <name type="common">Swimming crab</name>
    <name type="synonym">Neptunus trituberculatus</name>
    <dbReference type="NCBI Taxonomy" id="210409"/>
    <lineage>
        <taxon>Eukaryota</taxon>
        <taxon>Metazoa</taxon>
        <taxon>Ecdysozoa</taxon>
        <taxon>Arthropoda</taxon>
        <taxon>Crustacea</taxon>
        <taxon>Multicrustacea</taxon>
        <taxon>Malacostraca</taxon>
        <taxon>Eumalacostraca</taxon>
        <taxon>Eucarida</taxon>
        <taxon>Decapoda</taxon>
        <taxon>Pleocyemata</taxon>
        <taxon>Brachyura</taxon>
        <taxon>Eubrachyura</taxon>
        <taxon>Portunoidea</taxon>
        <taxon>Portunidae</taxon>
        <taxon>Portuninae</taxon>
        <taxon>Portunus</taxon>
    </lineage>
</organism>
<comment type="caution">
    <text evidence="1">The sequence shown here is derived from an EMBL/GenBank/DDBJ whole genome shotgun (WGS) entry which is preliminary data.</text>
</comment>
<sequence length="63" mass="7206">MKLWDIKRHTEDLSHFSPGLLQRGVALHQPFPLVAAARPFSWKASFSLTVREKSDESQSLNSR</sequence>
<gene>
    <name evidence="1" type="ORF">E2C01_077883</name>
</gene>
<dbReference type="AlphaFoldDB" id="A0A5B7ILA3"/>
<evidence type="ECO:0000313" key="2">
    <source>
        <dbReference type="Proteomes" id="UP000324222"/>
    </source>
</evidence>
<proteinExistence type="predicted"/>
<name>A0A5B7ILA3_PORTR</name>
<reference evidence="1 2" key="1">
    <citation type="submission" date="2019-05" db="EMBL/GenBank/DDBJ databases">
        <title>Another draft genome of Portunus trituberculatus and its Hox gene families provides insights of decapod evolution.</title>
        <authorList>
            <person name="Jeong J.-H."/>
            <person name="Song I."/>
            <person name="Kim S."/>
            <person name="Choi T."/>
            <person name="Kim D."/>
            <person name="Ryu S."/>
            <person name="Kim W."/>
        </authorList>
    </citation>
    <scope>NUCLEOTIDE SEQUENCE [LARGE SCALE GENOMIC DNA]</scope>
    <source>
        <tissue evidence="1">Muscle</tissue>
    </source>
</reference>
<accession>A0A5B7ILA3</accession>
<dbReference type="Proteomes" id="UP000324222">
    <property type="component" value="Unassembled WGS sequence"/>
</dbReference>